<name>A0A8H4FMR3_COLGL</name>
<accession>A0A8H4FMR3</accession>
<evidence type="ECO:0000313" key="2">
    <source>
        <dbReference type="Proteomes" id="UP000613401"/>
    </source>
</evidence>
<proteinExistence type="predicted"/>
<dbReference type="RefSeq" id="XP_045267137.1">
    <property type="nucleotide sequence ID" value="XM_045415155.1"/>
</dbReference>
<protein>
    <submittedName>
        <fullName evidence="1">Uncharacterized protein</fullName>
    </submittedName>
</protein>
<comment type="caution">
    <text evidence="1">The sequence shown here is derived from an EMBL/GenBank/DDBJ whole genome shotgun (WGS) entry which is preliminary data.</text>
</comment>
<gene>
    <name evidence="1" type="ORF">GCG54_00015360</name>
</gene>
<evidence type="ECO:0000313" key="1">
    <source>
        <dbReference type="EMBL" id="KAF3807978.1"/>
    </source>
</evidence>
<dbReference type="EMBL" id="WVTB01000025">
    <property type="protein sequence ID" value="KAF3807978.1"/>
    <property type="molecule type" value="Genomic_DNA"/>
</dbReference>
<sequence length="117" mass="12876">MTVLGFPPEDINFRRCLVDVSFARVHLFGALSFTHKPSLLHAFSKGTITEKDGDQLLYTMCAFGTSLDHSVLSTVASWKAPKLILIEQKPSPLPSDLKVVDARRGRNGRSKNGNGFC</sequence>
<dbReference type="Proteomes" id="UP000613401">
    <property type="component" value="Unassembled WGS sequence"/>
</dbReference>
<reference evidence="1" key="1">
    <citation type="journal article" date="2020" name="Phytopathology">
        <title>Genome sequence and comparative analysis of Colletotrichum gloeosporioides isolated from Liriodendron leaves.</title>
        <authorList>
            <person name="Fu F.F."/>
            <person name="Hao Z."/>
            <person name="Wang P."/>
            <person name="Lu Y."/>
            <person name="Xue L.J."/>
            <person name="Wei G."/>
            <person name="Tian Y."/>
            <person name="Baishi H."/>
            <person name="Xu H."/>
            <person name="Shi J."/>
            <person name="Cheng T."/>
            <person name="Wang G."/>
            <person name="Yi Y."/>
            <person name="Chen J."/>
        </authorList>
    </citation>
    <scope>NUCLEOTIDE SEQUENCE</scope>
    <source>
        <strain evidence="1">Lc1</strain>
    </source>
</reference>
<organism evidence="1 2">
    <name type="scientific">Colletotrichum gloeosporioides</name>
    <name type="common">Anthracnose fungus</name>
    <name type="synonym">Glomerella cingulata</name>
    <dbReference type="NCBI Taxonomy" id="474922"/>
    <lineage>
        <taxon>Eukaryota</taxon>
        <taxon>Fungi</taxon>
        <taxon>Dikarya</taxon>
        <taxon>Ascomycota</taxon>
        <taxon>Pezizomycotina</taxon>
        <taxon>Sordariomycetes</taxon>
        <taxon>Hypocreomycetidae</taxon>
        <taxon>Glomerellales</taxon>
        <taxon>Glomerellaceae</taxon>
        <taxon>Colletotrichum</taxon>
        <taxon>Colletotrichum gloeosporioides species complex</taxon>
    </lineage>
</organism>
<dbReference type="GeneID" id="69022464"/>
<keyword evidence="2" id="KW-1185">Reference proteome</keyword>
<reference evidence="1" key="2">
    <citation type="submission" date="2020-03" db="EMBL/GenBank/DDBJ databases">
        <authorList>
            <person name="Fu F.-F."/>
            <person name="Chen J."/>
        </authorList>
    </citation>
    <scope>NUCLEOTIDE SEQUENCE</scope>
    <source>
        <strain evidence="1">Lc1</strain>
    </source>
</reference>
<dbReference type="AlphaFoldDB" id="A0A8H4FMR3"/>